<feature type="domain" description="FYVE-type" evidence="7">
    <location>
        <begin position="331"/>
        <end position="398"/>
    </location>
</feature>
<dbReference type="InterPro" id="IPR013083">
    <property type="entry name" value="Znf_RING/FYVE/PHD"/>
</dbReference>
<name>A0A177WUU5_BATDL</name>
<dbReference type="Gene3D" id="3.30.40.10">
    <property type="entry name" value="Zinc/RING finger domain, C3HC4 (zinc finger)"/>
    <property type="match status" value="1"/>
</dbReference>
<dbReference type="InterPro" id="IPR021565">
    <property type="entry name" value="Rbsn_Rab-bd"/>
</dbReference>
<evidence type="ECO:0000256" key="6">
    <source>
        <dbReference type="SAM" id="MobiDB-lite"/>
    </source>
</evidence>
<keyword evidence="3" id="KW-0862">Zinc</keyword>
<dbReference type="EMBL" id="DS022311">
    <property type="protein sequence ID" value="OAJ43848.1"/>
    <property type="molecule type" value="Genomic_DNA"/>
</dbReference>
<keyword evidence="2 4" id="KW-0863">Zinc-finger</keyword>
<dbReference type="PANTHER" id="PTHR13510">
    <property type="entry name" value="FYVE-FINGER-CONTAINING RAB5 EFFECTOR PROTEIN RABENOSYN-5-RELATED"/>
    <property type="match status" value="1"/>
</dbReference>
<evidence type="ECO:0000313" key="9">
    <source>
        <dbReference type="Proteomes" id="UP000077115"/>
    </source>
</evidence>
<evidence type="ECO:0000313" key="8">
    <source>
        <dbReference type="EMBL" id="OAJ43848.1"/>
    </source>
</evidence>
<evidence type="ECO:0000256" key="5">
    <source>
        <dbReference type="SAM" id="Coils"/>
    </source>
</evidence>
<dbReference type="AlphaFoldDB" id="A0A177WUU5"/>
<evidence type="ECO:0000256" key="1">
    <source>
        <dbReference type="ARBA" id="ARBA00022723"/>
    </source>
</evidence>
<dbReference type="GO" id="GO:0008270">
    <property type="term" value="F:zinc ion binding"/>
    <property type="evidence" value="ECO:0007669"/>
    <property type="project" value="UniProtKB-KW"/>
</dbReference>
<dbReference type="InterPro" id="IPR036531">
    <property type="entry name" value="Rbsn_Rab-bd_sf"/>
</dbReference>
<dbReference type="SMART" id="SM00064">
    <property type="entry name" value="FYVE"/>
    <property type="match status" value="2"/>
</dbReference>
<protein>
    <recommendedName>
        <fullName evidence="7">FYVE-type domain-containing protein</fullName>
    </recommendedName>
</protein>
<evidence type="ECO:0000256" key="4">
    <source>
        <dbReference type="PROSITE-ProRule" id="PRU00091"/>
    </source>
</evidence>
<reference evidence="8 9" key="2">
    <citation type="submission" date="2016-05" db="EMBL/GenBank/DDBJ databases">
        <title>Lineage-specific infection strategies underlie the spectrum of fungal disease in amphibians.</title>
        <authorList>
            <person name="Cuomo C.A."/>
            <person name="Farrer R.A."/>
            <person name="James T."/>
            <person name="Longcore J."/>
            <person name="Birren B."/>
        </authorList>
    </citation>
    <scope>NUCLEOTIDE SEQUENCE [LARGE SCALE GENOMIC DNA]</scope>
    <source>
        <strain evidence="8 9">JEL423</strain>
    </source>
</reference>
<dbReference type="InterPro" id="IPR052727">
    <property type="entry name" value="Rab4/Rab5_effector"/>
</dbReference>
<dbReference type="InterPro" id="IPR017455">
    <property type="entry name" value="Znf_FYVE-rel"/>
</dbReference>
<feature type="region of interest" description="Disordered" evidence="6">
    <location>
        <begin position="1"/>
        <end position="37"/>
    </location>
</feature>
<dbReference type="PANTHER" id="PTHR13510:SF44">
    <property type="entry name" value="RABENOSYN-5"/>
    <property type="match status" value="1"/>
</dbReference>
<dbReference type="Pfam" id="PF01363">
    <property type="entry name" value="FYVE"/>
    <property type="match status" value="1"/>
</dbReference>
<dbReference type="PROSITE" id="PS50178">
    <property type="entry name" value="ZF_FYVE"/>
    <property type="match status" value="1"/>
</dbReference>
<dbReference type="Pfam" id="PF11464">
    <property type="entry name" value="Rbsn"/>
    <property type="match status" value="1"/>
</dbReference>
<dbReference type="CDD" id="cd15737">
    <property type="entry name" value="FYVE2_Vac1p_like"/>
    <property type="match status" value="1"/>
</dbReference>
<evidence type="ECO:0000256" key="2">
    <source>
        <dbReference type="ARBA" id="ARBA00022771"/>
    </source>
</evidence>
<dbReference type="VEuPathDB" id="FungiDB:BDEG_27161"/>
<dbReference type="InterPro" id="IPR011011">
    <property type="entry name" value="Znf_FYVE_PHD"/>
</dbReference>
<dbReference type="Proteomes" id="UP000077115">
    <property type="component" value="Unassembled WGS sequence"/>
</dbReference>
<gene>
    <name evidence="8" type="ORF">BDEG_27161</name>
</gene>
<dbReference type="eggNOG" id="KOG1842">
    <property type="taxonomic scope" value="Eukaryota"/>
</dbReference>
<keyword evidence="5" id="KW-0175">Coiled coil</keyword>
<feature type="coiled-coil region" evidence="5">
    <location>
        <begin position="546"/>
        <end position="599"/>
    </location>
</feature>
<dbReference type="STRING" id="403673.A0A177WUU5"/>
<dbReference type="Gene3D" id="3.30.160.60">
    <property type="entry name" value="Classic Zinc Finger"/>
    <property type="match status" value="1"/>
</dbReference>
<keyword evidence="1" id="KW-0479">Metal-binding</keyword>
<organism evidence="8 9">
    <name type="scientific">Batrachochytrium dendrobatidis (strain JEL423)</name>
    <dbReference type="NCBI Taxonomy" id="403673"/>
    <lineage>
        <taxon>Eukaryota</taxon>
        <taxon>Fungi</taxon>
        <taxon>Fungi incertae sedis</taxon>
        <taxon>Chytridiomycota</taxon>
        <taxon>Chytridiomycota incertae sedis</taxon>
        <taxon>Chytridiomycetes</taxon>
        <taxon>Rhizophydiales</taxon>
        <taxon>Rhizophydiales incertae sedis</taxon>
        <taxon>Batrachochytrium</taxon>
    </lineage>
</organism>
<evidence type="ECO:0000259" key="7">
    <source>
        <dbReference type="PROSITE" id="PS50178"/>
    </source>
</evidence>
<dbReference type="SUPFAM" id="SSF57903">
    <property type="entry name" value="FYVE/PHD zinc finger"/>
    <property type="match status" value="1"/>
</dbReference>
<accession>A0A177WUU5</accession>
<proteinExistence type="predicted"/>
<dbReference type="InterPro" id="IPR000306">
    <property type="entry name" value="Znf_FYVE"/>
</dbReference>
<reference evidence="8 9" key="1">
    <citation type="submission" date="2006-10" db="EMBL/GenBank/DDBJ databases">
        <title>The Genome Sequence of Batrachochytrium dendrobatidis JEL423.</title>
        <authorList>
            <consortium name="The Broad Institute Genome Sequencing Platform"/>
            <person name="Birren B."/>
            <person name="Lander E."/>
            <person name="Galagan J."/>
            <person name="Cuomo C."/>
            <person name="Devon K."/>
            <person name="Jaffe D."/>
            <person name="Butler J."/>
            <person name="Alvarez P."/>
            <person name="Gnerre S."/>
            <person name="Grabherr M."/>
            <person name="Kleber M."/>
            <person name="Mauceli E."/>
            <person name="Brockman W."/>
            <person name="Young S."/>
            <person name="LaButti K."/>
            <person name="Sykes S."/>
            <person name="DeCaprio D."/>
            <person name="Crawford M."/>
            <person name="Koehrsen M."/>
            <person name="Engels R."/>
            <person name="Montgomery P."/>
            <person name="Pearson M."/>
            <person name="Howarth C."/>
            <person name="Larson L."/>
            <person name="White J."/>
            <person name="O'Leary S."/>
            <person name="Kodira C."/>
            <person name="Zeng Q."/>
            <person name="Yandava C."/>
            <person name="Alvarado L."/>
            <person name="Longcore J."/>
            <person name="James T."/>
        </authorList>
    </citation>
    <scope>NUCLEOTIDE SEQUENCE [LARGE SCALE GENOMIC DNA]</scope>
    <source>
        <strain evidence="8 9">JEL423</strain>
    </source>
</reference>
<sequence length="605" mass="67679">MRKAKGPANLQSSAAPLSDTLSHSPSSSVLNEHMNHTSRQQEQVLTCPICGATTYNLVSLNKHIDLNHAESPVHDSDDPAEALLAWFRRTQIKVSDGLSNTSWQKLGLNRIAAGIKGSAQAPLDLIKGMDTFELNSNVTYGHVFESSVSSASGSRHVGKSYDRDMYGMTVYDGTPSSSSLASGDQSAVTRIHWQLSTVDDRCSYSRCSSTLGILSGKENCRKFQMKLASNASHDPVSGYWSRVCQLCYMSREGYMDVYGVSRNRTQGFLKVRGMRIDRALLEANKIEKRLEKITRALTGSSIPSPHQRSWSNLSLPFKNSIDQAVIAWVPDDSSSQCYICGSQFGLVNRRHHCRLCGRLVCGSCSTMIDIKVPTDGVYAALEKIGQIRSCSQCKELIGMRDNSQDESTTPQLVSLYQQIVRLRSLVQETLPKFNSLLVDLRSRASVSVEEQDYQIALRYRKQLLDYFTELERHAKQIKRLPTSSTMTLRLHENVHQSAIQFLQANMLTLQLMPDTIGFKARQLGNASDGIRPDRKKILSTEHDAMYKELDMTSQALDEQIAQLEGMLLDATSRRRLEDAVVLNTSLSELRQELQCVQQKMDALYE</sequence>
<dbReference type="OrthoDB" id="166134at2759"/>
<dbReference type="SUPFAM" id="SSF140125">
    <property type="entry name" value="Rabenosyn-5 Rab-binding domain-like"/>
    <property type="match status" value="1"/>
</dbReference>
<feature type="compositionally biased region" description="Low complexity" evidence="6">
    <location>
        <begin position="17"/>
        <end position="30"/>
    </location>
</feature>
<evidence type="ECO:0000256" key="3">
    <source>
        <dbReference type="ARBA" id="ARBA00022833"/>
    </source>
</evidence>